<feature type="non-terminal residue" evidence="1">
    <location>
        <position position="1"/>
    </location>
</feature>
<name>A0A5C9AH13_ECOLX</name>
<sequence>ARLHAHYLQLASQFVSQEKP</sequence>
<dbReference type="AlphaFoldDB" id="A0A5C9AH13"/>
<evidence type="ECO:0000313" key="2">
    <source>
        <dbReference type="Proteomes" id="UP000321461"/>
    </source>
</evidence>
<gene>
    <name evidence="1" type="ORF">FWK02_23100</name>
</gene>
<dbReference type="GO" id="GO:0016301">
    <property type="term" value="F:kinase activity"/>
    <property type="evidence" value="ECO:0007669"/>
    <property type="project" value="UniProtKB-KW"/>
</dbReference>
<comment type="caution">
    <text evidence="1">The sequence shown here is derived from an EMBL/GenBank/DDBJ whole genome shotgun (WGS) entry which is preliminary data.</text>
</comment>
<evidence type="ECO:0000313" key="1">
    <source>
        <dbReference type="EMBL" id="TXS99379.1"/>
    </source>
</evidence>
<accession>A0A5C9AH13</accession>
<dbReference type="EMBL" id="VSBS01001024">
    <property type="protein sequence ID" value="TXS99379.1"/>
    <property type="molecule type" value="Genomic_DNA"/>
</dbReference>
<reference evidence="1 2" key="1">
    <citation type="submission" date="2019-08" db="EMBL/GenBank/DDBJ databases">
        <title>Whole genome analysis of cultivated E. coli strains isolated from CD patients and healthy donors.</title>
        <authorList>
            <person name="Siniagina M.N."/>
            <person name="Markelova M.I."/>
            <person name="Laikov A.V."/>
            <person name="Boulygina E.A."/>
            <person name="Khusnutdinova D.R."/>
            <person name="Kharchenko A."/>
            <person name="Grigoryeva T.V."/>
        </authorList>
    </citation>
    <scope>NUCLEOTIDE SEQUENCE [LARGE SCALE GENOMIC DNA]</scope>
    <source>
        <strain evidence="1 2">3_77_5</strain>
    </source>
</reference>
<dbReference type="Proteomes" id="UP000321461">
    <property type="component" value="Unassembled WGS sequence"/>
</dbReference>
<organism evidence="1 2">
    <name type="scientific">Escherichia coli</name>
    <dbReference type="NCBI Taxonomy" id="562"/>
    <lineage>
        <taxon>Bacteria</taxon>
        <taxon>Pseudomonadati</taxon>
        <taxon>Pseudomonadota</taxon>
        <taxon>Gammaproteobacteria</taxon>
        <taxon>Enterobacterales</taxon>
        <taxon>Enterobacteriaceae</taxon>
        <taxon>Escherichia</taxon>
    </lineage>
</organism>
<keyword evidence="1" id="KW-0808">Transferase</keyword>
<proteinExistence type="predicted"/>
<keyword evidence="1" id="KW-0418">Kinase</keyword>
<protein>
    <submittedName>
        <fullName evidence="1">Dephospho-CoA kinase</fullName>
    </submittedName>
</protein>